<keyword evidence="1" id="KW-0808">Transferase</keyword>
<evidence type="ECO:0000256" key="2">
    <source>
        <dbReference type="ARBA" id="ARBA00022741"/>
    </source>
</evidence>
<feature type="transmembrane region" description="Helical" evidence="5">
    <location>
        <begin position="140"/>
        <end position="162"/>
    </location>
</feature>
<sequence>MIGMITYQYMLRIMASEGNKEAAETLILGVYRAIFWFVCFITLVAAVPYTYYRYKEGDDGEFDQPPLVTALIWASHHFAFEGIAFLLLHNGVGKRALFRSFYFAFLWGSVTFMAVFMVVSHGYDMDAVLQVQRQSSEDDYYLTSIGIASTYSCLLIIFYGTLVFAPPSMLHQRPALKLYSIYWLIYEGITIFDVMLTSVGVGWPFCLECFNKWFVFGCLEPFVILRTLRSDCLYWQGMYSPDEHSLNAPLMGGMGFLRRDSVECIAGVLSEMRMVKQIPYGMVTFEDKRVFAAGASARVYKGLLYNNVYKRKEVVAIKMLFCMELNSEVISSLYDFIHKENKCASLDWNTKVQMMIDATRGVHYLHSLQFPPHNLGILHGDIKSLNFLVTDNLVVKLSDLGEHRMIGEEVDEANYPVPKNRSWSPPEILSGNYTSYHVSSDIYSLGMVLSEIILGEVPFDTQKLRRLSHNEFYKHVYKSENRPNLSKAVGGPIGKPMEDCLKSTWFSDTQYRCTTKQMLVVFNECFHNTSTKVHFLERHQSIYLNDADEGGGGILGGSEKNSDEGIAEEEKRLLPGCLISAKK</sequence>
<evidence type="ECO:0000256" key="4">
    <source>
        <dbReference type="ARBA" id="ARBA00022840"/>
    </source>
</evidence>
<organism evidence="7 8">
    <name type="scientific">Triparma laevis f. inornata</name>
    <dbReference type="NCBI Taxonomy" id="1714386"/>
    <lineage>
        <taxon>Eukaryota</taxon>
        <taxon>Sar</taxon>
        <taxon>Stramenopiles</taxon>
        <taxon>Ochrophyta</taxon>
        <taxon>Bolidophyceae</taxon>
        <taxon>Parmales</taxon>
        <taxon>Triparmaceae</taxon>
        <taxon>Triparma</taxon>
    </lineage>
</organism>
<feature type="transmembrane region" description="Helical" evidence="5">
    <location>
        <begin position="183"/>
        <end position="205"/>
    </location>
</feature>
<dbReference type="GO" id="GO:0005524">
    <property type="term" value="F:ATP binding"/>
    <property type="evidence" value="ECO:0007669"/>
    <property type="project" value="UniProtKB-KW"/>
</dbReference>
<proteinExistence type="predicted"/>
<dbReference type="InterPro" id="IPR011009">
    <property type="entry name" value="Kinase-like_dom_sf"/>
</dbReference>
<dbReference type="InterPro" id="IPR008271">
    <property type="entry name" value="Ser/Thr_kinase_AS"/>
</dbReference>
<feature type="transmembrane region" description="Helical" evidence="5">
    <location>
        <begin position="100"/>
        <end position="120"/>
    </location>
</feature>
<reference evidence="8" key="1">
    <citation type="journal article" date="2023" name="Commun. Biol.">
        <title>Genome analysis of Parmales, the sister group of diatoms, reveals the evolutionary specialization of diatoms from phago-mixotrophs to photoautotrophs.</title>
        <authorList>
            <person name="Ban H."/>
            <person name="Sato S."/>
            <person name="Yoshikawa S."/>
            <person name="Yamada K."/>
            <person name="Nakamura Y."/>
            <person name="Ichinomiya M."/>
            <person name="Sato N."/>
            <person name="Blanc-Mathieu R."/>
            <person name="Endo H."/>
            <person name="Kuwata A."/>
            <person name="Ogata H."/>
        </authorList>
    </citation>
    <scope>NUCLEOTIDE SEQUENCE [LARGE SCALE GENOMIC DNA]</scope>
</reference>
<dbReference type="SUPFAM" id="SSF56112">
    <property type="entry name" value="Protein kinase-like (PK-like)"/>
    <property type="match status" value="1"/>
</dbReference>
<evidence type="ECO:0000259" key="6">
    <source>
        <dbReference type="PROSITE" id="PS50011"/>
    </source>
</evidence>
<evidence type="ECO:0000256" key="3">
    <source>
        <dbReference type="ARBA" id="ARBA00022777"/>
    </source>
</evidence>
<evidence type="ECO:0000313" key="7">
    <source>
        <dbReference type="EMBL" id="GMH79152.1"/>
    </source>
</evidence>
<evidence type="ECO:0000256" key="1">
    <source>
        <dbReference type="ARBA" id="ARBA00022679"/>
    </source>
</evidence>
<accession>A0A9W7AVM9</accession>
<dbReference type="SMART" id="SM00220">
    <property type="entry name" value="S_TKc"/>
    <property type="match status" value="1"/>
</dbReference>
<keyword evidence="5" id="KW-1133">Transmembrane helix</keyword>
<dbReference type="Proteomes" id="UP001162640">
    <property type="component" value="Unassembled WGS sequence"/>
</dbReference>
<keyword evidence="2" id="KW-0547">Nucleotide-binding</keyword>
<keyword evidence="5" id="KW-0472">Membrane</keyword>
<keyword evidence="5" id="KW-0812">Transmembrane</keyword>
<dbReference type="PANTHER" id="PTHR44329:SF288">
    <property type="entry name" value="MITOGEN-ACTIVATED PROTEIN KINASE KINASE KINASE 20"/>
    <property type="match status" value="1"/>
</dbReference>
<feature type="domain" description="Protein kinase" evidence="6">
    <location>
        <begin position="243"/>
        <end position="526"/>
    </location>
</feature>
<feature type="transmembrane region" description="Helical" evidence="5">
    <location>
        <begin position="21"/>
        <end position="47"/>
    </location>
</feature>
<evidence type="ECO:0000256" key="5">
    <source>
        <dbReference type="SAM" id="Phobius"/>
    </source>
</evidence>
<dbReference type="AlphaFoldDB" id="A0A9W7AVM9"/>
<dbReference type="Pfam" id="PF00069">
    <property type="entry name" value="Pkinase"/>
    <property type="match status" value="1"/>
</dbReference>
<dbReference type="EMBL" id="BLQM01000261">
    <property type="protein sequence ID" value="GMH79152.1"/>
    <property type="molecule type" value="Genomic_DNA"/>
</dbReference>
<dbReference type="PROSITE" id="PS50011">
    <property type="entry name" value="PROTEIN_KINASE_DOM"/>
    <property type="match status" value="1"/>
</dbReference>
<dbReference type="InterPro" id="IPR051681">
    <property type="entry name" value="Ser/Thr_Kinases-Pseudokinases"/>
</dbReference>
<feature type="transmembrane region" description="Helical" evidence="5">
    <location>
        <begin position="67"/>
        <end position="88"/>
    </location>
</feature>
<dbReference type="PROSITE" id="PS00108">
    <property type="entry name" value="PROTEIN_KINASE_ST"/>
    <property type="match status" value="1"/>
</dbReference>
<name>A0A9W7AVM9_9STRA</name>
<dbReference type="GO" id="GO:0004674">
    <property type="term" value="F:protein serine/threonine kinase activity"/>
    <property type="evidence" value="ECO:0007669"/>
    <property type="project" value="TreeGrafter"/>
</dbReference>
<gene>
    <name evidence="7" type="ORF">TL16_g08052</name>
</gene>
<protein>
    <recommendedName>
        <fullName evidence="6">Protein kinase domain-containing protein</fullName>
    </recommendedName>
</protein>
<dbReference type="PANTHER" id="PTHR44329">
    <property type="entry name" value="SERINE/THREONINE-PROTEIN KINASE TNNI3K-RELATED"/>
    <property type="match status" value="1"/>
</dbReference>
<comment type="caution">
    <text evidence="7">The sequence shown here is derived from an EMBL/GenBank/DDBJ whole genome shotgun (WGS) entry which is preliminary data.</text>
</comment>
<dbReference type="InterPro" id="IPR000719">
    <property type="entry name" value="Prot_kinase_dom"/>
</dbReference>
<dbReference type="Gene3D" id="1.10.510.10">
    <property type="entry name" value="Transferase(Phosphotransferase) domain 1"/>
    <property type="match status" value="1"/>
</dbReference>
<keyword evidence="4" id="KW-0067">ATP-binding</keyword>
<keyword evidence="3" id="KW-0418">Kinase</keyword>
<evidence type="ECO:0000313" key="8">
    <source>
        <dbReference type="Proteomes" id="UP001162640"/>
    </source>
</evidence>